<evidence type="ECO:0000313" key="1">
    <source>
        <dbReference type="EMBL" id="MBE9069766.1"/>
    </source>
</evidence>
<sequence>MAFLNWWKSEAPNQEETASQLDLSGHSQALIPPRKRVDGALVNRRFNKSIKENGGAGNVYEQAAVTQTKELFGCTVNDLYRETGGKKGRRDTLPQPAQEAYMVNESLAANELDRQIGRLGGESQDEVNSRILASVEQTSKQTRKWLPW</sequence>
<reference evidence="1" key="1">
    <citation type="submission" date="2020-10" db="EMBL/GenBank/DDBJ databases">
        <authorList>
            <person name="Castelo-Branco R."/>
            <person name="Eusebio N."/>
            <person name="Adriana R."/>
            <person name="Vieira A."/>
            <person name="Brugerolle De Fraissinette N."/>
            <person name="Rezende De Castro R."/>
            <person name="Schneider M.P."/>
            <person name="Vasconcelos V."/>
            <person name="Leao P.N."/>
        </authorList>
    </citation>
    <scope>NUCLEOTIDE SEQUENCE</scope>
    <source>
        <strain evidence="1">LEGE 11479</strain>
    </source>
</reference>
<evidence type="ECO:0000313" key="2">
    <source>
        <dbReference type="Proteomes" id="UP000615026"/>
    </source>
</evidence>
<proteinExistence type="predicted"/>
<dbReference type="EMBL" id="JADEXP010000319">
    <property type="protein sequence ID" value="MBE9069766.1"/>
    <property type="molecule type" value="Genomic_DNA"/>
</dbReference>
<comment type="caution">
    <text evidence="1">The sequence shown here is derived from an EMBL/GenBank/DDBJ whole genome shotgun (WGS) entry which is preliminary data.</text>
</comment>
<gene>
    <name evidence="1" type="ORF">IQ260_24285</name>
</gene>
<organism evidence="1 2">
    <name type="scientific">Leptolyngbya cf. ectocarpi LEGE 11479</name>
    <dbReference type="NCBI Taxonomy" id="1828722"/>
    <lineage>
        <taxon>Bacteria</taxon>
        <taxon>Bacillati</taxon>
        <taxon>Cyanobacteriota</taxon>
        <taxon>Cyanophyceae</taxon>
        <taxon>Leptolyngbyales</taxon>
        <taxon>Leptolyngbyaceae</taxon>
        <taxon>Leptolyngbya group</taxon>
        <taxon>Leptolyngbya</taxon>
    </lineage>
</organism>
<dbReference type="Proteomes" id="UP000615026">
    <property type="component" value="Unassembled WGS sequence"/>
</dbReference>
<keyword evidence="2" id="KW-1185">Reference proteome</keyword>
<protein>
    <submittedName>
        <fullName evidence="1">Uncharacterized protein</fullName>
    </submittedName>
</protein>
<name>A0A928ZYI2_LEPEC</name>
<dbReference type="AlphaFoldDB" id="A0A928ZYI2"/>
<accession>A0A928ZYI2</accession>